<accession>A0A0D8XLP9</accession>
<reference evidence="3" key="2">
    <citation type="journal article" date="2016" name="Sci. Rep.">
        <title>Dictyocaulus viviparus genome, variome and transcriptome elucidate lungworm biology and support future intervention.</title>
        <authorList>
            <person name="McNulty S.N."/>
            <person name="Strube C."/>
            <person name="Rosa B.A."/>
            <person name="Martin J.C."/>
            <person name="Tyagi R."/>
            <person name="Choi Y.J."/>
            <person name="Wang Q."/>
            <person name="Hallsworth Pepin K."/>
            <person name="Zhang X."/>
            <person name="Ozersky P."/>
            <person name="Wilson R.K."/>
            <person name="Sternberg P.W."/>
            <person name="Gasser R.B."/>
            <person name="Mitreva M."/>
        </authorList>
    </citation>
    <scope>NUCLEOTIDE SEQUENCE [LARGE SCALE GENOMIC DNA]</scope>
    <source>
        <strain evidence="3">HannoverDv2000</strain>
    </source>
</reference>
<dbReference type="EMBL" id="KN716400">
    <property type="protein sequence ID" value="KJH45573.1"/>
    <property type="molecule type" value="Genomic_DNA"/>
</dbReference>
<feature type="transmembrane region" description="Helical" evidence="1">
    <location>
        <begin position="161"/>
        <end position="182"/>
    </location>
</feature>
<proteinExistence type="predicted"/>
<feature type="transmembrane region" description="Helical" evidence="1">
    <location>
        <begin position="286"/>
        <end position="310"/>
    </location>
</feature>
<dbReference type="Proteomes" id="UP000053766">
    <property type="component" value="Unassembled WGS sequence"/>
</dbReference>
<name>A0A0D8XLP9_DICVI</name>
<keyword evidence="1" id="KW-0472">Membrane</keyword>
<dbReference type="AlphaFoldDB" id="A0A0D8XLP9"/>
<keyword evidence="1" id="KW-0812">Transmembrane</keyword>
<evidence type="ECO:0000313" key="3">
    <source>
        <dbReference type="Proteomes" id="UP000053766"/>
    </source>
</evidence>
<gene>
    <name evidence="2" type="ORF">DICVIV_08377</name>
</gene>
<sequence length="316" mass="36503">MVVLLPTQPRSTQRGPSDALRLSGYRQNRMDYDCHYCQQHLRFPPYFPTSQYYKVPYVIPQRYLDEEYSEFYRDLKSLSRDYDRRMDIYQSTIYLIRIMAYIQARKSHGQLAVPVWYTPLKTQIFDFKDPNHLIFIAGVLLVSDVSRIVLLWTYLQSISNVIEMICQLSFPLLTLVLGFLTLTSALSPSSLLSKSVVVVLLATVIPNFVFPKQSVFITSVVDAIEMARAADRTLAKEMSLDVSMGMIQSKTHHKLLRLLTMFGSRWPLGIQDITSLPTDFQALLQYFLISYALSAFIQLVVHIVTLYFLLRLITVQ</sequence>
<organism evidence="2 3">
    <name type="scientific">Dictyocaulus viviparus</name>
    <name type="common">Bovine lungworm</name>
    <dbReference type="NCBI Taxonomy" id="29172"/>
    <lineage>
        <taxon>Eukaryota</taxon>
        <taxon>Metazoa</taxon>
        <taxon>Ecdysozoa</taxon>
        <taxon>Nematoda</taxon>
        <taxon>Chromadorea</taxon>
        <taxon>Rhabditida</taxon>
        <taxon>Rhabditina</taxon>
        <taxon>Rhabditomorpha</taxon>
        <taxon>Strongyloidea</taxon>
        <taxon>Metastrongylidae</taxon>
        <taxon>Dictyocaulus</taxon>
    </lineage>
</organism>
<keyword evidence="1" id="KW-1133">Transmembrane helix</keyword>
<keyword evidence="3" id="KW-1185">Reference proteome</keyword>
<evidence type="ECO:0000256" key="1">
    <source>
        <dbReference type="SAM" id="Phobius"/>
    </source>
</evidence>
<feature type="transmembrane region" description="Helical" evidence="1">
    <location>
        <begin position="133"/>
        <end position="155"/>
    </location>
</feature>
<reference evidence="2 3" key="1">
    <citation type="submission" date="2013-11" db="EMBL/GenBank/DDBJ databases">
        <title>Draft genome of the bovine lungworm Dictyocaulus viviparus.</title>
        <authorList>
            <person name="Mitreva M."/>
        </authorList>
    </citation>
    <scope>NUCLEOTIDE SEQUENCE [LARGE SCALE GENOMIC DNA]</scope>
    <source>
        <strain evidence="2 3">HannoverDv2000</strain>
    </source>
</reference>
<protein>
    <submittedName>
        <fullName evidence="2">Uncharacterized protein</fullName>
    </submittedName>
</protein>
<evidence type="ECO:0000313" key="2">
    <source>
        <dbReference type="EMBL" id="KJH45573.1"/>
    </source>
</evidence>
<dbReference type="OrthoDB" id="5790564at2759"/>